<dbReference type="InterPro" id="IPR036388">
    <property type="entry name" value="WH-like_DNA-bd_sf"/>
</dbReference>
<dbReference type="InterPro" id="IPR027417">
    <property type="entry name" value="P-loop_NTPase"/>
</dbReference>
<evidence type="ECO:0000259" key="13">
    <source>
        <dbReference type="PROSITE" id="PS50051"/>
    </source>
</evidence>
<evidence type="ECO:0000259" key="14">
    <source>
        <dbReference type="PROSITE" id="PS50819"/>
    </source>
</evidence>
<dbReference type="FunFam" id="3.30.1640.10:FF:000038">
    <property type="entry name" value="Cell division control protein 21"/>
    <property type="match status" value="1"/>
</dbReference>
<dbReference type="Pfam" id="PF14551">
    <property type="entry name" value="MCM_N"/>
    <property type="match status" value="1"/>
</dbReference>
<dbReference type="InterPro" id="IPR003587">
    <property type="entry name" value="Hint_dom_N"/>
</dbReference>
<dbReference type="GO" id="GO:0005524">
    <property type="term" value="F:ATP binding"/>
    <property type="evidence" value="ECO:0007669"/>
    <property type="project" value="UniProtKB-KW"/>
</dbReference>
<dbReference type="InterPro" id="IPR012340">
    <property type="entry name" value="NA-bd_OB-fold"/>
</dbReference>
<name>W8P7Z0_9EURY</name>
<dbReference type="InterPro" id="IPR030934">
    <property type="entry name" value="Intein_C"/>
</dbReference>
<dbReference type="Pfam" id="PF14528">
    <property type="entry name" value="LAGLIDADG_3"/>
    <property type="match status" value="2"/>
</dbReference>
<feature type="domain" description="MCM C-terminal AAA(+) ATPase" evidence="13">
    <location>
        <begin position="511"/>
        <end position="599"/>
    </location>
</feature>
<protein>
    <recommendedName>
        <fullName evidence="2">DNA helicase</fullName>
        <ecNumber evidence="2">3.6.4.12</ecNumber>
    </recommendedName>
</protein>
<evidence type="ECO:0000313" key="16">
    <source>
        <dbReference type="Proteomes" id="UP000019434"/>
    </source>
</evidence>
<dbReference type="GO" id="GO:0016539">
    <property type="term" value="P:intein-mediated protein splicing"/>
    <property type="evidence" value="ECO:0007669"/>
    <property type="project" value="InterPro"/>
</dbReference>
<dbReference type="InterPro" id="IPR001208">
    <property type="entry name" value="MCM_dom"/>
</dbReference>
<dbReference type="InterPro" id="IPR036844">
    <property type="entry name" value="Hint_dom_sf"/>
</dbReference>
<dbReference type="OrthoDB" id="6747at2157"/>
<dbReference type="Gene3D" id="2.40.50.140">
    <property type="entry name" value="Nucleic acid-binding proteins"/>
    <property type="match status" value="1"/>
</dbReference>
<dbReference type="InterPro" id="IPR041562">
    <property type="entry name" value="MCM_lid"/>
</dbReference>
<dbReference type="PROSITE" id="PS50819">
    <property type="entry name" value="INTEIN_ENDONUCLEASE"/>
    <property type="match status" value="1"/>
</dbReference>
<dbReference type="InterPro" id="IPR003586">
    <property type="entry name" value="Hint_dom_C"/>
</dbReference>
<evidence type="ECO:0000256" key="5">
    <source>
        <dbReference type="ARBA" id="ARBA00022801"/>
    </source>
</evidence>
<keyword evidence="12" id="KW-0175">Coiled coil</keyword>
<dbReference type="GO" id="GO:0016787">
    <property type="term" value="F:hydrolase activity"/>
    <property type="evidence" value="ECO:0007669"/>
    <property type="project" value="UniProtKB-KW"/>
</dbReference>
<dbReference type="HOGENOM" id="CLU_000995_7_2_2"/>
<dbReference type="InterPro" id="IPR006142">
    <property type="entry name" value="INTEIN"/>
</dbReference>
<dbReference type="Gene3D" id="3.30.1640.10">
    <property type="entry name" value="mini-chromosome maintenance (MCM) complex, chain A, domain 1"/>
    <property type="match status" value="1"/>
</dbReference>
<dbReference type="Gene3D" id="1.10.10.10">
    <property type="entry name" value="Winged helix-like DNA-binding domain superfamily/Winged helix DNA-binding domain"/>
    <property type="match status" value="1"/>
</dbReference>
<dbReference type="SMART" id="SM00350">
    <property type="entry name" value="MCM"/>
    <property type="match status" value="1"/>
</dbReference>
<dbReference type="Gene3D" id="3.40.50.300">
    <property type="entry name" value="P-loop containing nucleotide triphosphate hydrolases"/>
    <property type="match status" value="3"/>
</dbReference>
<evidence type="ECO:0000256" key="3">
    <source>
        <dbReference type="ARBA" id="ARBA00022705"/>
    </source>
</evidence>
<evidence type="ECO:0000256" key="2">
    <source>
        <dbReference type="ARBA" id="ARBA00012551"/>
    </source>
</evidence>
<organism evidence="15 16">
    <name type="scientific">Thermococcus nautili</name>
    <dbReference type="NCBI Taxonomy" id="195522"/>
    <lineage>
        <taxon>Archaea</taxon>
        <taxon>Methanobacteriati</taxon>
        <taxon>Methanobacteriota</taxon>
        <taxon>Thermococci</taxon>
        <taxon>Thermococcales</taxon>
        <taxon>Thermococcaceae</taxon>
        <taxon>Thermococcus</taxon>
    </lineage>
</organism>
<keyword evidence="3" id="KW-0235">DNA replication</keyword>
<keyword evidence="16" id="KW-1185">Reference proteome</keyword>
<dbReference type="eggNOG" id="arCOG03158">
    <property type="taxonomic scope" value="Archaea"/>
</dbReference>
<dbReference type="InterPro" id="IPR027925">
    <property type="entry name" value="MCM_N"/>
</dbReference>
<keyword evidence="5" id="KW-0378">Hydrolase</keyword>
<dbReference type="SMART" id="SM00305">
    <property type="entry name" value="HintC"/>
    <property type="match status" value="2"/>
</dbReference>
<dbReference type="SUPFAM" id="SSF55608">
    <property type="entry name" value="Homing endonucleases"/>
    <property type="match status" value="2"/>
</dbReference>
<evidence type="ECO:0000313" key="15">
    <source>
        <dbReference type="EMBL" id="AHL23675.1"/>
    </source>
</evidence>
<keyword evidence="4 11" id="KW-0547">Nucleotide-binding</keyword>
<evidence type="ECO:0000256" key="10">
    <source>
        <dbReference type="ARBA" id="ARBA00023125"/>
    </source>
</evidence>
<dbReference type="PANTHER" id="PTHR11630:SF66">
    <property type="entry name" value="DNA REPLICATION LICENSING FACTOR MCM4"/>
    <property type="match status" value="1"/>
</dbReference>
<dbReference type="PRINTS" id="PR01657">
    <property type="entry name" value="MCMFAMILY"/>
</dbReference>
<feature type="domain" description="MCM C-terminal AAA(+) ATPase" evidence="13">
    <location>
        <begin position="1098"/>
        <end position="1176"/>
    </location>
</feature>
<sequence>MDREEMISRFAKFLREYVDDDGNEVYINRLKDLLTVTPKRSLAIDWAHLNSFDPELAEELLNNPEEAIASCEDAIQIILREPPLLVERELKVHARFYNLPHTLLVKELGSEHINRLIQVEGIITRVSEVKPFVQRAVFVCKDCGNEMIRLQRPYENLVKPAKCDACGSRNVELDVEKSRFINFQSFRLQDRPESLKGGQMPRFVDAILLDDLVDTALPGDRVLVTGILRVILEQRDKRPIFKKVLEVNHIEQLSKEIEELEISPEDEQKIRELAKRKDIVDAIVDSIAPAIWGHRIVKKGIALALFGGVQRVLPDGTKLRGESHVLLVGDPGVAKCVDYHTKVLLADGSLKEIGEIVDEAIEKAKAEGNLGRVDDGFYAPIDLELYALDAKTLRVRRVKANIAWKRTAPEKMFRIKTASGREIRVTPTHPFFTFENGQFRTRKAEELRVGDFIATPRRDNEPKIVPETEDEGLRKLLEESDIFWDRVVEIEEYKPEHAWVYDLQIPGHHNFIANDIFVHNSQLLRYVANLAPRAIYTSGKSSSAAGLTAAAVRDEFTGSWVLEAGVLVLADGGFALIDEFDKMSDRDRSAIHEALEQQSYHHDFELLLADGRKVKIGELVDSLIEANRDKVILGRDTEILPVDDIELLAYDLERKEIVKVKADRVSRHKAPDRFIRLRFSNGREITVTPEHPIMVWEDGEIREKPAEEIKPDNLVLAVRRYLSPEGNHLDETTAKLLGFLLSEGFSYANPGNGYYEVGFTNTDEKLVEEFKGLLEELGVKYGVQIRERPGEKRLYTVRVISKDFYTKLLSEFPEAFPEKGDERPARRKRVPARVLGADETARRAFLNAFFKGDGFVDKYRVGFTTSSRGMAEDLQDLLLSLGIYSYIFEEKRGETTYYKVIVSGTADMERFAEIVRDDPRIGKIEKLIEVSKRKRNYRDIVPTEVLESLREVLNVLHVNDGGLTNNITARQNANRERVMDYLAKAEGRIAELKSALERGDVEALRTFVTVRELSEKLGTPYSTTLYRLRRGHKETTNALLEIARERLRDVEKKLDDIKGLVEGNLRFLRVTNVEEISNDRWEWVYDVTVEPYHLFVSHGLVLHNTISISKAGITATLNARTTVIAAANPKFGRFNRHKSLPEQLDLPPTLLSRFDLIFLLLDEPDEKVDASIAEHILKVRRGEAEVVTPKIPYDLLKKYIAYARKNVHPVLSREAMEEIKRYYVKMRKGLKRGDEEGVQPIPITARQLEALIRLSEAHARMRLSETVTREDARAAIELIEAMMRTIAVDEEGNIDVSILEIGKSSKKLNKIEKLVDIIKNLEGEGDYGAPAEKVIEAAKQAGVGSKREVEKLIEELKADGRIYEPRAGFYRVL</sequence>
<dbReference type="STRING" id="195522.BD01_2079"/>
<keyword evidence="10 11" id="KW-0238">DNA-binding</keyword>
<keyword evidence="7" id="KW-0068">Autocatalytic cleavage</keyword>
<accession>W8P7Z0</accession>
<dbReference type="PROSITE" id="PS50817">
    <property type="entry name" value="INTEIN_N_TER"/>
    <property type="match status" value="2"/>
</dbReference>
<dbReference type="Gene3D" id="3.10.28.10">
    <property type="entry name" value="Homing endonucleases"/>
    <property type="match status" value="1"/>
</dbReference>
<dbReference type="GO" id="GO:0003697">
    <property type="term" value="F:single-stranded DNA binding"/>
    <property type="evidence" value="ECO:0007669"/>
    <property type="project" value="TreeGrafter"/>
</dbReference>
<keyword evidence="6" id="KW-0347">Helicase</keyword>
<dbReference type="GO" id="GO:0006260">
    <property type="term" value="P:DNA replication"/>
    <property type="evidence" value="ECO:0007669"/>
    <property type="project" value="UniProtKB-KW"/>
</dbReference>
<dbReference type="SUPFAM" id="SSF50249">
    <property type="entry name" value="Nucleic acid-binding proteins"/>
    <property type="match status" value="1"/>
</dbReference>
<dbReference type="SUPFAM" id="SSF51294">
    <property type="entry name" value="Hedgehog/intein (Hint) domain"/>
    <property type="match status" value="2"/>
</dbReference>
<dbReference type="Proteomes" id="UP000019434">
    <property type="component" value="Chromosome"/>
</dbReference>
<feature type="domain" description="DOD-type homing endonuclease" evidence="14">
    <location>
        <begin position="736"/>
        <end position="883"/>
    </location>
</feature>
<dbReference type="eggNOG" id="arCOG00439">
    <property type="taxonomic scope" value="Archaea"/>
</dbReference>
<dbReference type="Gene3D" id="2.170.16.10">
    <property type="entry name" value="Hedgehog/Intein (Hint) domain"/>
    <property type="match status" value="3"/>
</dbReference>
<dbReference type="InterPro" id="IPR027434">
    <property type="entry name" value="Homing_endonucl"/>
</dbReference>
<dbReference type="KEGG" id="tnu:BD01_2079"/>
<evidence type="ECO:0000256" key="1">
    <source>
        <dbReference type="ARBA" id="ARBA00008010"/>
    </source>
</evidence>
<evidence type="ECO:0000256" key="12">
    <source>
        <dbReference type="SAM" id="Coils"/>
    </source>
</evidence>
<dbReference type="NCBIfam" id="TIGR01443">
    <property type="entry name" value="intein_Cterm"/>
    <property type="match status" value="2"/>
</dbReference>
<dbReference type="EMBL" id="CP007264">
    <property type="protein sequence ID" value="AHL23675.1"/>
    <property type="molecule type" value="Genomic_DNA"/>
</dbReference>
<evidence type="ECO:0000256" key="9">
    <source>
        <dbReference type="ARBA" id="ARBA00023000"/>
    </source>
</evidence>
<dbReference type="Pfam" id="PF17855">
    <property type="entry name" value="MCM_lid"/>
    <property type="match status" value="1"/>
</dbReference>
<dbReference type="Pfam" id="PF21120">
    <property type="entry name" value="WHD_MCM_arc"/>
    <property type="match status" value="1"/>
</dbReference>
<dbReference type="InterPro" id="IPR004042">
    <property type="entry name" value="Intein_endonuc_central"/>
</dbReference>
<dbReference type="PROSITE" id="PS50051">
    <property type="entry name" value="MCM_2"/>
    <property type="match status" value="3"/>
</dbReference>
<dbReference type="PRINTS" id="PR00379">
    <property type="entry name" value="INTEIN"/>
</dbReference>
<dbReference type="GeneID" id="24958388"/>
<gene>
    <name evidence="15" type="ORF">BD01_2079</name>
</gene>
<dbReference type="RefSeq" id="WP_042692652.1">
    <property type="nucleotide sequence ID" value="NZ_CP007264.1"/>
</dbReference>
<dbReference type="GO" id="GO:0042555">
    <property type="term" value="C:MCM complex"/>
    <property type="evidence" value="ECO:0007669"/>
    <property type="project" value="TreeGrafter"/>
</dbReference>
<dbReference type="InterPro" id="IPR033762">
    <property type="entry name" value="MCM_OB"/>
</dbReference>
<dbReference type="PROSITE" id="PS50818">
    <property type="entry name" value="INTEIN_C_TER"/>
    <property type="match status" value="2"/>
</dbReference>
<dbReference type="GO" id="GO:0017116">
    <property type="term" value="F:single-stranded DNA helicase activity"/>
    <property type="evidence" value="ECO:0007669"/>
    <property type="project" value="TreeGrafter"/>
</dbReference>
<dbReference type="InterPro" id="IPR048907">
    <property type="entry name" value="WHD_MCM_arc"/>
</dbReference>
<evidence type="ECO:0000256" key="7">
    <source>
        <dbReference type="ARBA" id="ARBA00022813"/>
    </source>
</evidence>
<evidence type="ECO:0000256" key="4">
    <source>
        <dbReference type="ARBA" id="ARBA00022741"/>
    </source>
</evidence>
<evidence type="ECO:0000256" key="6">
    <source>
        <dbReference type="ARBA" id="ARBA00022806"/>
    </source>
</evidence>
<dbReference type="Pfam" id="PF00493">
    <property type="entry name" value="MCM"/>
    <property type="match status" value="3"/>
</dbReference>
<dbReference type="Gene3D" id="2.20.28.10">
    <property type="match status" value="1"/>
</dbReference>
<dbReference type="InterPro" id="IPR031327">
    <property type="entry name" value="MCM"/>
</dbReference>
<feature type="coiled-coil region" evidence="12">
    <location>
        <begin position="1033"/>
        <end position="1060"/>
    </location>
</feature>
<dbReference type="PANTHER" id="PTHR11630">
    <property type="entry name" value="DNA REPLICATION LICENSING FACTOR MCM FAMILY MEMBER"/>
    <property type="match status" value="1"/>
</dbReference>
<reference evidence="15 16" key="1">
    <citation type="submission" date="2014-02" db="EMBL/GenBank/DDBJ databases">
        <title>Genome Sequence of an Hyperthermophilic Archaeon, Thermococcus nautili 30-1, producing viral vesicles.</title>
        <authorList>
            <person name="Oberto J."/>
            <person name="Gaudin M."/>
            <person name="Cossu M."/>
            <person name="Gorlas A."/>
            <person name="Slesarev A."/>
            <person name="Marguet E."/>
            <person name="Forterre P."/>
        </authorList>
    </citation>
    <scope>NUCLEOTIDE SEQUENCE [LARGE SCALE GENOMIC DNA]</scope>
    <source>
        <strain evidence="15 16">30-1</strain>
    </source>
</reference>
<dbReference type="NCBIfam" id="TIGR01445">
    <property type="entry name" value="intein_Nterm"/>
    <property type="match status" value="2"/>
</dbReference>
<proteinExistence type="inferred from homology"/>
<dbReference type="SUPFAM" id="SSF52540">
    <property type="entry name" value="P-loop containing nucleoside triphosphate hydrolases"/>
    <property type="match status" value="2"/>
</dbReference>
<comment type="similarity">
    <text evidence="1 11">Belongs to the MCM family.</text>
</comment>
<dbReference type="InterPro" id="IPR006141">
    <property type="entry name" value="Intein_N"/>
</dbReference>
<evidence type="ECO:0000256" key="8">
    <source>
        <dbReference type="ARBA" id="ARBA00022840"/>
    </source>
</evidence>
<dbReference type="CDD" id="cd00081">
    <property type="entry name" value="Hint"/>
    <property type="match status" value="2"/>
</dbReference>
<keyword evidence="8 11" id="KW-0067">ATP-binding</keyword>
<dbReference type="FunFam" id="3.40.50.300:FF:002469">
    <property type="entry name" value="Cell division control protein 21"/>
    <property type="match status" value="1"/>
</dbReference>
<evidence type="ECO:0000256" key="11">
    <source>
        <dbReference type="RuleBase" id="RU004070"/>
    </source>
</evidence>
<dbReference type="FunFam" id="2.20.28.10:FF:000036">
    <property type="entry name" value="DNA replication licensing factor, MCM2/3/5 family"/>
    <property type="match status" value="1"/>
</dbReference>
<dbReference type="GO" id="GO:0004519">
    <property type="term" value="F:endonuclease activity"/>
    <property type="evidence" value="ECO:0007669"/>
    <property type="project" value="InterPro"/>
</dbReference>
<keyword evidence="9" id="KW-0651">Protein splicing</keyword>
<dbReference type="eggNOG" id="arCOG03154">
    <property type="taxonomic scope" value="Archaea"/>
</dbReference>
<dbReference type="Pfam" id="PF17207">
    <property type="entry name" value="MCM_OB"/>
    <property type="match status" value="1"/>
</dbReference>
<feature type="domain" description="MCM C-terminal AAA(+) ATPase" evidence="13">
    <location>
        <begin position="279"/>
        <end position="335"/>
    </location>
</feature>
<dbReference type="EC" id="3.6.4.12" evidence="2"/>
<dbReference type="InterPro" id="IPR004860">
    <property type="entry name" value="LAGLIDADG_dom"/>
</dbReference>
<dbReference type="SMART" id="SM00306">
    <property type="entry name" value="HintN"/>
    <property type="match status" value="2"/>
</dbReference>